<evidence type="ECO:0000313" key="2">
    <source>
        <dbReference type="Proteomes" id="UP001634394"/>
    </source>
</evidence>
<keyword evidence="2" id="KW-1185">Reference proteome</keyword>
<evidence type="ECO:0000313" key="1">
    <source>
        <dbReference type="EMBL" id="KAL3847796.1"/>
    </source>
</evidence>
<dbReference type="AlphaFoldDB" id="A0ABD3UFV0"/>
<feature type="non-terminal residue" evidence="1">
    <location>
        <position position="1"/>
    </location>
</feature>
<reference evidence="1 2" key="1">
    <citation type="submission" date="2024-11" db="EMBL/GenBank/DDBJ databases">
        <title>Chromosome-level genome assembly of the freshwater bivalve Anodonta woodiana.</title>
        <authorList>
            <person name="Chen X."/>
        </authorList>
    </citation>
    <scope>NUCLEOTIDE SEQUENCE [LARGE SCALE GENOMIC DNA]</scope>
    <source>
        <strain evidence="1">MN2024</strain>
        <tissue evidence="1">Gills</tissue>
    </source>
</reference>
<feature type="non-terminal residue" evidence="1">
    <location>
        <position position="106"/>
    </location>
</feature>
<organism evidence="1 2">
    <name type="scientific">Sinanodonta woodiana</name>
    <name type="common">Chinese pond mussel</name>
    <name type="synonym">Anodonta woodiana</name>
    <dbReference type="NCBI Taxonomy" id="1069815"/>
    <lineage>
        <taxon>Eukaryota</taxon>
        <taxon>Metazoa</taxon>
        <taxon>Spiralia</taxon>
        <taxon>Lophotrochozoa</taxon>
        <taxon>Mollusca</taxon>
        <taxon>Bivalvia</taxon>
        <taxon>Autobranchia</taxon>
        <taxon>Heteroconchia</taxon>
        <taxon>Palaeoheterodonta</taxon>
        <taxon>Unionida</taxon>
        <taxon>Unionoidea</taxon>
        <taxon>Unionidae</taxon>
        <taxon>Unioninae</taxon>
        <taxon>Sinanodonta</taxon>
    </lineage>
</organism>
<sequence>TSSCSIAVECQTGRILKRSKRTQAFARGKQIDFGCQVNIHVKRRSKGIQCSLDIHTDSEMENKIDTFDEPSEQPSTSLMSERKFIVFEEQLLSLFLTCHYCHGPAK</sequence>
<comment type="caution">
    <text evidence="1">The sequence shown here is derived from an EMBL/GenBank/DDBJ whole genome shotgun (WGS) entry which is preliminary data.</text>
</comment>
<name>A0ABD3UFV0_SINWO</name>
<dbReference type="Proteomes" id="UP001634394">
    <property type="component" value="Unassembled WGS sequence"/>
</dbReference>
<dbReference type="EMBL" id="JBJQND010000016">
    <property type="protein sequence ID" value="KAL3847796.1"/>
    <property type="molecule type" value="Genomic_DNA"/>
</dbReference>
<gene>
    <name evidence="1" type="ORF">ACJMK2_018690</name>
</gene>
<protein>
    <submittedName>
        <fullName evidence="1">Uncharacterized protein</fullName>
    </submittedName>
</protein>
<proteinExistence type="predicted"/>
<accession>A0ABD3UFV0</accession>